<sequence length="532" mass="56665">MRHIRWAAASIGSLILIAGTAQAAPDTTSGATVVRTDTGLVRGTATDSARIFQAIPYAAPPVDALRWRNPEPATPWKGERDATEPAHACPQVLPGLPAEATAEDCLYLNVTTPPRHGDRPKPVVFWIHGGVFVSGAGNYFDAERLARRGDVVVVSINYRLGMLGFLGLPGLPGSGTFGLADQQAALRWVQRNIGAFGGDPHNVTIAGQSAGAMSACAQLTSPSAAGLFQKAILQSGSCDVNWPDNFDQRHQPAGSVFRSRAAVEDRGRRSAVDLGCDRPDAAAVADCLRRLPVEKLKPALADFAHPAYGTPLLPSDPAEAVKNGRFQRVPVISGTTRNEATLSAATYDDAAPMSDRTYDAVLTETFGADRAAVETVYPRTAYGSAAEAFAAIVTDRKWACTQYGTSRDMAAHTPVRQYEFADPVPPSLPGPVAMPMGAYHTSDLPSLFDLGGQPARFSPEQQVLADRMVDYWASFAATGDPNGPGRPQWPVFRAQDDPPHTQVLAPGRDGIARVDLAAEHHCDFWAGLRRGG</sequence>
<evidence type="ECO:0000259" key="4">
    <source>
        <dbReference type="Pfam" id="PF00135"/>
    </source>
</evidence>
<dbReference type="EMBL" id="CP006850">
    <property type="protein sequence ID" value="AHH18659.1"/>
    <property type="molecule type" value="Genomic_DNA"/>
</dbReference>
<feature type="chain" id="PRO_5005150979" description="Carboxylic ester hydrolase" evidence="3">
    <location>
        <begin position="24"/>
        <end position="532"/>
    </location>
</feature>
<organism evidence="5 6">
    <name type="scientific">Nocardia nova SH22a</name>
    <dbReference type="NCBI Taxonomy" id="1415166"/>
    <lineage>
        <taxon>Bacteria</taxon>
        <taxon>Bacillati</taxon>
        <taxon>Actinomycetota</taxon>
        <taxon>Actinomycetes</taxon>
        <taxon>Mycobacteriales</taxon>
        <taxon>Nocardiaceae</taxon>
        <taxon>Nocardia</taxon>
    </lineage>
</organism>
<evidence type="ECO:0000313" key="5">
    <source>
        <dbReference type="EMBL" id="AHH18659.1"/>
    </source>
</evidence>
<evidence type="ECO:0000256" key="3">
    <source>
        <dbReference type="RuleBase" id="RU361235"/>
    </source>
</evidence>
<comment type="similarity">
    <text evidence="1 3">Belongs to the type-B carboxylesterase/lipase family.</text>
</comment>
<evidence type="ECO:0000256" key="1">
    <source>
        <dbReference type="ARBA" id="ARBA00005964"/>
    </source>
</evidence>
<keyword evidence="3" id="KW-0732">Signal</keyword>
<proteinExistence type="inferred from homology"/>
<evidence type="ECO:0000313" key="6">
    <source>
        <dbReference type="Proteomes" id="UP000019150"/>
    </source>
</evidence>
<dbReference type="InterPro" id="IPR029058">
    <property type="entry name" value="AB_hydrolase_fold"/>
</dbReference>
<feature type="domain" description="Carboxylesterase type B" evidence="4">
    <location>
        <begin position="32"/>
        <end position="525"/>
    </location>
</feature>
<dbReference type="GO" id="GO:0016787">
    <property type="term" value="F:hydrolase activity"/>
    <property type="evidence" value="ECO:0007669"/>
    <property type="project" value="UniProtKB-KW"/>
</dbReference>
<dbReference type="InterPro" id="IPR002018">
    <property type="entry name" value="CarbesteraseB"/>
</dbReference>
<name>W5THM0_9NOCA</name>
<dbReference type="RefSeq" id="WP_038550678.1">
    <property type="nucleotide sequence ID" value="NZ_CP006850.1"/>
</dbReference>
<evidence type="ECO:0000256" key="2">
    <source>
        <dbReference type="ARBA" id="ARBA00022801"/>
    </source>
</evidence>
<dbReference type="Gene3D" id="3.40.50.1820">
    <property type="entry name" value="alpha/beta hydrolase"/>
    <property type="match status" value="1"/>
</dbReference>
<dbReference type="eggNOG" id="COG2272">
    <property type="taxonomic scope" value="Bacteria"/>
</dbReference>
<dbReference type="PATRIC" id="fig|1415166.3.peg.3975"/>
<dbReference type="EC" id="3.1.1.-" evidence="3"/>
<feature type="signal peptide" evidence="3">
    <location>
        <begin position="1"/>
        <end position="23"/>
    </location>
</feature>
<reference evidence="5 6" key="1">
    <citation type="journal article" date="2014" name="Appl. Environ. Microbiol.">
        <title>Insights into the Microbial Degradation of Rubber and Gutta-Percha by Analysis of the Complete Genome of Nocardia nova SH22a.</title>
        <authorList>
            <person name="Luo Q."/>
            <person name="Hiessl S."/>
            <person name="Poehlein A."/>
            <person name="Daniel R."/>
            <person name="Steinbuchel A."/>
        </authorList>
    </citation>
    <scope>NUCLEOTIDE SEQUENCE [LARGE SCALE GENOMIC DNA]</scope>
    <source>
        <strain evidence="5">SH22a</strain>
    </source>
</reference>
<dbReference type="Proteomes" id="UP000019150">
    <property type="component" value="Chromosome"/>
</dbReference>
<dbReference type="HOGENOM" id="CLU_006586_16_4_11"/>
<accession>W5THM0</accession>
<keyword evidence="6" id="KW-1185">Reference proteome</keyword>
<protein>
    <recommendedName>
        <fullName evidence="3">Carboxylic ester hydrolase</fullName>
        <ecNumber evidence="3">3.1.1.-</ecNumber>
    </recommendedName>
</protein>
<dbReference type="KEGG" id="nno:NONO_c38750"/>
<dbReference type="OrthoDB" id="3199405at2"/>
<dbReference type="STRING" id="1415166.NONO_c38750"/>
<dbReference type="InterPro" id="IPR050309">
    <property type="entry name" value="Type-B_Carboxylest/Lipase"/>
</dbReference>
<dbReference type="ESTHER" id="9noca-w5thm0">
    <property type="family name" value="Carb_B_Bacteria"/>
</dbReference>
<dbReference type="InterPro" id="IPR019826">
    <property type="entry name" value="Carboxylesterase_B_AS"/>
</dbReference>
<dbReference type="AlphaFoldDB" id="W5THM0"/>
<dbReference type="PANTHER" id="PTHR11559">
    <property type="entry name" value="CARBOXYLESTERASE"/>
    <property type="match status" value="1"/>
</dbReference>
<dbReference type="SUPFAM" id="SSF53474">
    <property type="entry name" value="alpha/beta-Hydrolases"/>
    <property type="match status" value="1"/>
</dbReference>
<gene>
    <name evidence="5" type="ORF">NONO_c38750</name>
</gene>
<dbReference type="PROSITE" id="PS00122">
    <property type="entry name" value="CARBOXYLESTERASE_B_1"/>
    <property type="match status" value="1"/>
</dbReference>
<keyword evidence="2 3" id="KW-0378">Hydrolase</keyword>
<dbReference type="Pfam" id="PF00135">
    <property type="entry name" value="COesterase"/>
    <property type="match status" value="1"/>
</dbReference>